<dbReference type="PANTHER" id="PTHR46825:SF12">
    <property type="entry name" value="PENICILLIN-BINDING PROTEIN 4"/>
    <property type="match status" value="1"/>
</dbReference>
<proteinExistence type="predicted"/>
<dbReference type="EMBL" id="ARYM01000002">
    <property type="protein sequence ID" value="KDA00080.1"/>
    <property type="molecule type" value="Genomic_DNA"/>
</dbReference>
<feature type="transmembrane region" description="Helical" evidence="1">
    <location>
        <begin position="393"/>
        <end position="412"/>
    </location>
</feature>
<protein>
    <submittedName>
        <fullName evidence="3">Beta-lactamase class C</fullName>
    </submittedName>
</protein>
<dbReference type="PANTHER" id="PTHR46825">
    <property type="entry name" value="D-ALANYL-D-ALANINE-CARBOXYPEPTIDASE/ENDOPEPTIDASE AMPH"/>
    <property type="match status" value="1"/>
</dbReference>
<reference evidence="3 4" key="1">
    <citation type="journal article" date="2014" name="Antonie Van Leeuwenhoek">
        <title>Hyphomonas beringensis sp. nov. and Hyphomonas chukchiensis sp. nov., isolated from surface seawater of the Bering Sea and Chukchi Sea.</title>
        <authorList>
            <person name="Li C."/>
            <person name="Lai Q."/>
            <person name="Li G."/>
            <person name="Dong C."/>
            <person name="Wang J."/>
            <person name="Liao Y."/>
            <person name="Shao Z."/>
        </authorList>
    </citation>
    <scope>NUCLEOTIDE SEQUENCE [LARGE SCALE GENOMIC DNA]</scope>
    <source>
        <strain evidence="3 4">PS728</strain>
    </source>
</reference>
<dbReference type="Proteomes" id="UP000027100">
    <property type="component" value="Unassembled WGS sequence"/>
</dbReference>
<dbReference type="STRING" id="1280954.HPO_01662"/>
<dbReference type="InterPro" id="IPR050491">
    <property type="entry name" value="AmpC-like"/>
</dbReference>
<keyword evidence="1" id="KW-1133">Transmembrane helix</keyword>
<dbReference type="SUPFAM" id="SSF56601">
    <property type="entry name" value="beta-lactamase/transpeptidase-like"/>
    <property type="match status" value="1"/>
</dbReference>
<keyword evidence="1" id="KW-0472">Membrane</keyword>
<keyword evidence="4" id="KW-1185">Reference proteome</keyword>
<dbReference type="AlphaFoldDB" id="A0A062VMZ0"/>
<name>A0A062VMZ0_9PROT</name>
<evidence type="ECO:0000313" key="4">
    <source>
        <dbReference type="Proteomes" id="UP000027100"/>
    </source>
</evidence>
<dbReference type="Gene3D" id="3.40.710.10">
    <property type="entry name" value="DD-peptidase/beta-lactamase superfamily"/>
    <property type="match status" value="1"/>
</dbReference>
<comment type="caution">
    <text evidence="3">The sequence shown here is derived from an EMBL/GenBank/DDBJ whole genome shotgun (WGS) entry which is preliminary data.</text>
</comment>
<evidence type="ECO:0000313" key="3">
    <source>
        <dbReference type="EMBL" id="KDA00080.1"/>
    </source>
</evidence>
<dbReference type="PATRIC" id="fig|1280954.3.peg.341"/>
<gene>
    <name evidence="3" type="ORF">HPO_01662</name>
</gene>
<evidence type="ECO:0000256" key="1">
    <source>
        <dbReference type="SAM" id="Phobius"/>
    </source>
</evidence>
<accession>A0A062VMZ0</accession>
<sequence>MLKITAAALAVLALWAALVVLGAREGWLRPMPAAKDDTAAFLKWAEAQYASESQGNIAIILLENGHTAQTYFASHGRPVDGNSLFQIASISKWVTAWGVMALAEQGRVDLDAPVSQYLTRWQLPPGPFNNEEVTVRRLLSHTAGLTDGLGFLGFEEGQPLPTLEEELAQPRDVMPGANGSVQVGAEPGSAWRYSGGGYLILQLLIEDVTQEPFNDYMQRAVLQPLGMTGSTFVEPDPGRLVDFYSAGGSLAAHYRFTATGAASLYTSAADMARFLQADFDGPEGAPPGRGVLSRATLEEMHAPEAFLYGLPVWGLGPTLYAPNGSGGYVIGHDGGNYPAINTTARIDPATGNGIVVLQTGSATLARKIGGEWLYWQTGKVGLDTLIVLEARTILIVFASGAILILMGAILIARTGRRRPPHSGGTD</sequence>
<evidence type="ECO:0000259" key="2">
    <source>
        <dbReference type="Pfam" id="PF00144"/>
    </source>
</evidence>
<dbReference type="InterPro" id="IPR001466">
    <property type="entry name" value="Beta-lactam-related"/>
</dbReference>
<organism evidence="3 4">
    <name type="scientific">Hyphomonas polymorpha PS728</name>
    <dbReference type="NCBI Taxonomy" id="1280954"/>
    <lineage>
        <taxon>Bacteria</taxon>
        <taxon>Pseudomonadati</taxon>
        <taxon>Pseudomonadota</taxon>
        <taxon>Alphaproteobacteria</taxon>
        <taxon>Hyphomonadales</taxon>
        <taxon>Hyphomonadaceae</taxon>
        <taxon>Hyphomonas</taxon>
    </lineage>
</organism>
<dbReference type="eggNOG" id="COG1680">
    <property type="taxonomic scope" value="Bacteria"/>
</dbReference>
<keyword evidence="1" id="KW-0812">Transmembrane</keyword>
<feature type="domain" description="Beta-lactamase-related" evidence="2">
    <location>
        <begin position="57"/>
        <end position="366"/>
    </location>
</feature>
<dbReference type="InterPro" id="IPR012338">
    <property type="entry name" value="Beta-lactam/transpept-like"/>
</dbReference>
<dbReference type="Pfam" id="PF00144">
    <property type="entry name" value="Beta-lactamase"/>
    <property type="match status" value="1"/>
</dbReference>